<keyword evidence="4" id="KW-0547">Nucleotide-binding</keyword>
<keyword evidence="6" id="KW-0539">Nucleus</keyword>
<dbReference type="GO" id="GO:0006281">
    <property type="term" value="P:DNA repair"/>
    <property type="evidence" value="ECO:0007669"/>
    <property type="project" value="TreeGrafter"/>
</dbReference>
<dbReference type="GO" id="GO:0005524">
    <property type="term" value="F:ATP binding"/>
    <property type="evidence" value="ECO:0007669"/>
    <property type="project" value="UniProtKB-KW"/>
</dbReference>
<dbReference type="InterPro" id="IPR047854">
    <property type="entry name" value="RFC_lid"/>
</dbReference>
<dbReference type="FunFam" id="3.40.50.300:FF:000237">
    <property type="entry name" value="replication factor C subunit 4"/>
    <property type="match status" value="1"/>
</dbReference>
<dbReference type="InterPro" id="IPR027417">
    <property type="entry name" value="P-loop_NTPase"/>
</dbReference>
<dbReference type="FunFam" id="1.20.272.10:FF:000011">
    <property type="entry name" value="Replication factor C subunit 2"/>
    <property type="match status" value="1"/>
</dbReference>
<evidence type="ECO:0000313" key="9">
    <source>
        <dbReference type="EMBL" id="KAH7133577.1"/>
    </source>
</evidence>
<dbReference type="GO" id="GO:0005663">
    <property type="term" value="C:DNA replication factor C complex"/>
    <property type="evidence" value="ECO:0007669"/>
    <property type="project" value="TreeGrafter"/>
</dbReference>
<evidence type="ECO:0000256" key="6">
    <source>
        <dbReference type="ARBA" id="ARBA00023242"/>
    </source>
</evidence>
<comment type="caution">
    <text evidence="9">The sequence shown here is derived from an EMBL/GenBank/DDBJ whole genome shotgun (WGS) entry which is preliminary data.</text>
</comment>
<dbReference type="InterPro" id="IPR013748">
    <property type="entry name" value="Rep_factorC_C"/>
</dbReference>
<evidence type="ECO:0000256" key="3">
    <source>
        <dbReference type="ARBA" id="ARBA00022705"/>
    </source>
</evidence>
<keyword evidence="5" id="KW-0067">ATP-binding</keyword>
<dbReference type="GO" id="GO:0016887">
    <property type="term" value="F:ATP hydrolysis activity"/>
    <property type="evidence" value="ECO:0007669"/>
    <property type="project" value="InterPro"/>
</dbReference>
<feature type="domain" description="AAA+ ATPase" evidence="8">
    <location>
        <begin position="64"/>
        <end position="200"/>
    </location>
</feature>
<dbReference type="SUPFAM" id="SSF52540">
    <property type="entry name" value="P-loop containing nucleoside triphosphate hydrolases"/>
    <property type="match status" value="1"/>
</dbReference>
<reference evidence="9" key="1">
    <citation type="journal article" date="2021" name="Nat. Commun.">
        <title>Genetic determinants of endophytism in the Arabidopsis root mycobiome.</title>
        <authorList>
            <person name="Mesny F."/>
            <person name="Miyauchi S."/>
            <person name="Thiergart T."/>
            <person name="Pickel B."/>
            <person name="Atanasova L."/>
            <person name="Karlsson M."/>
            <person name="Huettel B."/>
            <person name="Barry K.W."/>
            <person name="Haridas S."/>
            <person name="Chen C."/>
            <person name="Bauer D."/>
            <person name="Andreopoulos W."/>
            <person name="Pangilinan J."/>
            <person name="LaButti K."/>
            <person name="Riley R."/>
            <person name="Lipzen A."/>
            <person name="Clum A."/>
            <person name="Drula E."/>
            <person name="Henrissat B."/>
            <person name="Kohler A."/>
            <person name="Grigoriev I.V."/>
            <person name="Martin F.M."/>
            <person name="Hacquard S."/>
        </authorList>
    </citation>
    <scope>NUCLEOTIDE SEQUENCE</scope>
    <source>
        <strain evidence="9">MPI-CAGE-AT-0147</strain>
    </source>
</reference>
<dbReference type="InterPro" id="IPR008921">
    <property type="entry name" value="DNA_pol3_clamp-load_cplx_C"/>
</dbReference>
<keyword evidence="9" id="KW-0378">Hydrolase</keyword>
<name>A0A9P9IU72_9HYPO</name>
<dbReference type="GO" id="GO:0003677">
    <property type="term" value="F:DNA binding"/>
    <property type="evidence" value="ECO:0007669"/>
    <property type="project" value="InterPro"/>
</dbReference>
<dbReference type="NCBIfam" id="NF001679">
    <property type="entry name" value="PRK00440.1"/>
    <property type="match status" value="1"/>
</dbReference>
<dbReference type="GO" id="GO:0031391">
    <property type="term" value="C:Elg1 RFC-like complex"/>
    <property type="evidence" value="ECO:0007669"/>
    <property type="project" value="UniProtKB-ARBA"/>
</dbReference>
<dbReference type="OrthoDB" id="4199794at2759"/>
<evidence type="ECO:0000256" key="7">
    <source>
        <dbReference type="ARBA" id="ARBA00040745"/>
    </source>
</evidence>
<evidence type="ECO:0000256" key="4">
    <source>
        <dbReference type="ARBA" id="ARBA00022741"/>
    </source>
</evidence>
<dbReference type="GO" id="GO:0003689">
    <property type="term" value="F:DNA clamp loader activity"/>
    <property type="evidence" value="ECO:0007669"/>
    <property type="project" value="TreeGrafter"/>
</dbReference>
<dbReference type="GO" id="GO:0006271">
    <property type="term" value="P:DNA strand elongation involved in DNA replication"/>
    <property type="evidence" value="ECO:0007669"/>
    <property type="project" value="UniProtKB-ARBA"/>
</dbReference>
<dbReference type="InterPro" id="IPR003593">
    <property type="entry name" value="AAA+_ATPase"/>
</dbReference>
<keyword evidence="3" id="KW-0235">DNA replication</keyword>
<comment type="similarity">
    <text evidence="2">Belongs to the activator 1 small subunits family.</text>
</comment>
<dbReference type="PANTHER" id="PTHR11669">
    <property type="entry name" value="REPLICATION FACTOR C / DNA POLYMERASE III GAMMA-TAU SUBUNIT"/>
    <property type="match status" value="1"/>
</dbReference>
<dbReference type="Pfam" id="PF21960">
    <property type="entry name" value="RCF1-5-like_lid"/>
    <property type="match status" value="1"/>
</dbReference>
<keyword evidence="10" id="KW-1185">Reference proteome</keyword>
<evidence type="ECO:0000256" key="1">
    <source>
        <dbReference type="ARBA" id="ARBA00004123"/>
    </source>
</evidence>
<dbReference type="Gene3D" id="1.20.272.10">
    <property type="match status" value="1"/>
</dbReference>
<dbReference type="Gene3D" id="1.10.8.60">
    <property type="match status" value="1"/>
</dbReference>
<dbReference type="CDD" id="cd18140">
    <property type="entry name" value="HLD_clamp_RFC"/>
    <property type="match status" value="1"/>
</dbReference>
<dbReference type="EMBL" id="JAGMUV010000015">
    <property type="protein sequence ID" value="KAH7133577.1"/>
    <property type="molecule type" value="Genomic_DNA"/>
</dbReference>
<protein>
    <recommendedName>
        <fullName evidence="7">Replication factor C subunit 2</fullName>
    </recommendedName>
</protein>
<evidence type="ECO:0000256" key="2">
    <source>
        <dbReference type="ARBA" id="ARBA00005378"/>
    </source>
</evidence>
<proteinExistence type="inferred from homology"/>
<dbReference type="SMART" id="SM00382">
    <property type="entry name" value="AAA"/>
    <property type="match status" value="1"/>
</dbReference>
<evidence type="ECO:0000313" key="10">
    <source>
        <dbReference type="Proteomes" id="UP000738349"/>
    </source>
</evidence>
<dbReference type="SUPFAM" id="SSF48019">
    <property type="entry name" value="post-AAA+ oligomerization domain-like"/>
    <property type="match status" value="1"/>
</dbReference>
<dbReference type="Pfam" id="PF08542">
    <property type="entry name" value="Rep_fac_C"/>
    <property type="match status" value="1"/>
</dbReference>
<dbReference type="CDD" id="cd00009">
    <property type="entry name" value="AAA"/>
    <property type="match status" value="1"/>
</dbReference>
<gene>
    <name evidence="9" type="ORF">EDB81DRAFT_887395</name>
</gene>
<dbReference type="Pfam" id="PF00004">
    <property type="entry name" value="AAA"/>
    <property type="match status" value="1"/>
</dbReference>
<dbReference type="InterPro" id="IPR003959">
    <property type="entry name" value="ATPase_AAA_core"/>
</dbReference>
<accession>A0A9P9IU72</accession>
<dbReference type="Proteomes" id="UP000738349">
    <property type="component" value="Unassembled WGS sequence"/>
</dbReference>
<dbReference type="AlphaFoldDB" id="A0A9P9IU72"/>
<comment type="subcellular location">
    <subcellularLocation>
        <location evidence="1">Nucleus</location>
    </subcellularLocation>
</comment>
<dbReference type="PANTHER" id="PTHR11669:SF20">
    <property type="entry name" value="REPLICATION FACTOR C SUBUNIT 4"/>
    <property type="match status" value="1"/>
</dbReference>
<evidence type="ECO:0000256" key="5">
    <source>
        <dbReference type="ARBA" id="ARBA00022840"/>
    </source>
</evidence>
<dbReference type="GO" id="GO:0005634">
    <property type="term" value="C:nucleus"/>
    <property type="evidence" value="ECO:0007669"/>
    <property type="project" value="UniProtKB-SubCell"/>
</dbReference>
<evidence type="ECO:0000259" key="8">
    <source>
        <dbReference type="SMART" id="SM00382"/>
    </source>
</evidence>
<organism evidence="9 10">
    <name type="scientific">Dactylonectria macrodidyma</name>
    <dbReference type="NCBI Taxonomy" id="307937"/>
    <lineage>
        <taxon>Eukaryota</taxon>
        <taxon>Fungi</taxon>
        <taxon>Dikarya</taxon>
        <taxon>Ascomycota</taxon>
        <taxon>Pezizomycotina</taxon>
        <taxon>Sordariomycetes</taxon>
        <taxon>Hypocreomycetidae</taxon>
        <taxon>Hypocreales</taxon>
        <taxon>Nectriaceae</taxon>
        <taxon>Dactylonectria</taxon>
    </lineage>
</organism>
<sequence>MASFFDLKARKAAAAANGNSEQKQEKPNTKAQPWVEKYRPKTLSDVTAQDHTVTVLQRTLQASNLPHMLFYGPPGTGKTSTVLALAKELYGPELIKTRVLELNASDERGISIVRDKVKNFARMQLTNPSAGYKDKYPCPPFKIIILDEADSMTQDAQSALRRTMETYSKITRFCLICNYVTRIIDPLASRCSKFRFKSLDQGNAKKRLEDIAEKEGVLLEDGAIDALIRCSEGDLRKAITYLQSAARLVGAQSPEKDAEGDEKMDDERKPVTLKIVEDIAGVIPDSTIEDLVQAIRPRASVGSYQSVSKVVEDLVADGWSAGQVVGQLYQALTYDETIPDSQKNKIVLVFSEIDKRLVDGADEHLSILDLAMRISAIMAEK</sequence>
<dbReference type="InterPro" id="IPR050238">
    <property type="entry name" value="DNA_Rep/Repair_Clamp_Loader"/>
</dbReference>
<dbReference type="Gene3D" id="3.40.50.300">
    <property type="entry name" value="P-loop containing nucleotide triphosphate hydrolases"/>
    <property type="match status" value="1"/>
</dbReference>